<gene>
    <name evidence="7" type="ORF">IAC50_05495</name>
</gene>
<dbReference type="AlphaFoldDB" id="A0A9D1I2W6"/>
<evidence type="ECO:0000313" key="8">
    <source>
        <dbReference type="Proteomes" id="UP000824090"/>
    </source>
</evidence>
<evidence type="ECO:0000256" key="1">
    <source>
        <dbReference type="ARBA" id="ARBA00004651"/>
    </source>
</evidence>
<evidence type="ECO:0000256" key="3">
    <source>
        <dbReference type="ARBA" id="ARBA00022692"/>
    </source>
</evidence>
<keyword evidence="5 6" id="KW-0472">Membrane</keyword>
<proteinExistence type="predicted"/>
<feature type="transmembrane region" description="Helical" evidence="6">
    <location>
        <begin position="132"/>
        <end position="152"/>
    </location>
</feature>
<keyword evidence="4 6" id="KW-1133">Transmembrane helix</keyword>
<sequence length="294" mass="33369">MSKVRARIAKMLILGFKQMQDPYYQGFAAQISFYLILSIVPIFLLITQLLGFFGISVETALSLIEEYTGKKMSSMLEELFRFSSVGLGNVIFAGIALWAGSRASFAIMRITNYTMTEGQSTGRNYFIERIRAIKTMIITVLTISFSLIILAYGRPILEMLIGILGIENGEVYVDSIWMWLRWVLGFALYFLMISYNYYILPTERVRFRKVLPGSIFAAAGMLIVTFIYSRYTGSLAGYDLIYGALSSVVGIMFWFYFIAWVMCLGVLCNKVWDETGEGSDRRNYVKYPGGGKSR</sequence>
<feature type="transmembrane region" description="Helical" evidence="6">
    <location>
        <begin position="179"/>
        <end position="198"/>
    </location>
</feature>
<feature type="transmembrane region" description="Helical" evidence="6">
    <location>
        <begin position="79"/>
        <end position="99"/>
    </location>
</feature>
<dbReference type="InterPro" id="IPR017039">
    <property type="entry name" value="Virul_fac_BrkB"/>
</dbReference>
<evidence type="ECO:0000256" key="6">
    <source>
        <dbReference type="SAM" id="Phobius"/>
    </source>
</evidence>
<dbReference type="GO" id="GO:0005886">
    <property type="term" value="C:plasma membrane"/>
    <property type="evidence" value="ECO:0007669"/>
    <property type="project" value="UniProtKB-SubCell"/>
</dbReference>
<dbReference type="PANTHER" id="PTHR30213">
    <property type="entry name" value="INNER MEMBRANE PROTEIN YHJD"/>
    <property type="match status" value="1"/>
</dbReference>
<dbReference type="Proteomes" id="UP000824090">
    <property type="component" value="Unassembled WGS sequence"/>
</dbReference>
<organism evidence="7 8">
    <name type="scientific">Candidatus Allocopromorpha excrementigallinarum</name>
    <dbReference type="NCBI Taxonomy" id="2840742"/>
    <lineage>
        <taxon>Bacteria</taxon>
        <taxon>Bacillati</taxon>
        <taxon>Bacillota</taxon>
        <taxon>Clostridia</taxon>
        <taxon>Eubacteriales</taxon>
        <taxon>Eubacteriaceae</taxon>
        <taxon>Eubacteriaceae incertae sedis</taxon>
        <taxon>Candidatus Allocopromorpha</taxon>
    </lineage>
</organism>
<dbReference type="PIRSF" id="PIRSF035875">
    <property type="entry name" value="RNase_BN"/>
    <property type="match status" value="1"/>
</dbReference>
<evidence type="ECO:0000256" key="5">
    <source>
        <dbReference type="ARBA" id="ARBA00023136"/>
    </source>
</evidence>
<feature type="transmembrane region" description="Helical" evidence="6">
    <location>
        <begin position="240"/>
        <end position="267"/>
    </location>
</feature>
<evidence type="ECO:0000256" key="4">
    <source>
        <dbReference type="ARBA" id="ARBA00022989"/>
    </source>
</evidence>
<feature type="transmembrane region" description="Helical" evidence="6">
    <location>
        <begin position="210"/>
        <end position="228"/>
    </location>
</feature>
<dbReference type="PANTHER" id="PTHR30213:SF0">
    <property type="entry name" value="UPF0761 MEMBRANE PROTEIN YIHY"/>
    <property type="match status" value="1"/>
</dbReference>
<evidence type="ECO:0000256" key="2">
    <source>
        <dbReference type="ARBA" id="ARBA00022475"/>
    </source>
</evidence>
<comment type="subcellular location">
    <subcellularLocation>
        <location evidence="1">Cell membrane</location>
        <topology evidence="1">Multi-pass membrane protein</topology>
    </subcellularLocation>
</comment>
<protein>
    <submittedName>
        <fullName evidence="7">YihY/virulence factor BrkB family protein</fullName>
    </submittedName>
</protein>
<dbReference type="EMBL" id="DVMP01000096">
    <property type="protein sequence ID" value="HIU25930.1"/>
    <property type="molecule type" value="Genomic_DNA"/>
</dbReference>
<evidence type="ECO:0000313" key="7">
    <source>
        <dbReference type="EMBL" id="HIU25930.1"/>
    </source>
</evidence>
<keyword evidence="3 6" id="KW-0812">Transmembrane</keyword>
<name>A0A9D1I2W6_9FIRM</name>
<reference evidence="7" key="2">
    <citation type="journal article" date="2021" name="PeerJ">
        <title>Extensive microbial diversity within the chicken gut microbiome revealed by metagenomics and culture.</title>
        <authorList>
            <person name="Gilroy R."/>
            <person name="Ravi A."/>
            <person name="Getino M."/>
            <person name="Pursley I."/>
            <person name="Horton D.L."/>
            <person name="Alikhan N.F."/>
            <person name="Baker D."/>
            <person name="Gharbi K."/>
            <person name="Hall N."/>
            <person name="Watson M."/>
            <person name="Adriaenssens E.M."/>
            <person name="Foster-Nyarko E."/>
            <person name="Jarju S."/>
            <person name="Secka A."/>
            <person name="Antonio M."/>
            <person name="Oren A."/>
            <person name="Chaudhuri R.R."/>
            <person name="La Ragione R."/>
            <person name="Hildebrand F."/>
            <person name="Pallen M.J."/>
        </authorList>
    </citation>
    <scope>NUCLEOTIDE SEQUENCE</scope>
    <source>
        <strain evidence="7">ChiHcec3-6078</strain>
    </source>
</reference>
<accession>A0A9D1I2W6</accession>
<comment type="caution">
    <text evidence="7">The sequence shown here is derived from an EMBL/GenBank/DDBJ whole genome shotgun (WGS) entry which is preliminary data.</text>
</comment>
<keyword evidence="2" id="KW-1003">Cell membrane</keyword>
<dbReference type="Pfam" id="PF03631">
    <property type="entry name" value="Virul_fac_BrkB"/>
    <property type="match status" value="1"/>
</dbReference>
<feature type="transmembrane region" description="Helical" evidence="6">
    <location>
        <begin position="33"/>
        <end position="55"/>
    </location>
</feature>
<reference evidence="7" key="1">
    <citation type="submission" date="2020-10" db="EMBL/GenBank/DDBJ databases">
        <authorList>
            <person name="Gilroy R."/>
        </authorList>
    </citation>
    <scope>NUCLEOTIDE SEQUENCE</scope>
    <source>
        <strain evidence="7">ChiHcec3-6078</strain>
    </source>
</reference>